<dbReference type="GO" id="GO:0005886">
    <property type="term" value="C:plasma membrane"/>
    <property type="evidence" value="ECO:0007669"/>
    <property type="project" value="UniProtKB-SubCell"/>
</dbReference>
<feature type="non-terminal residue" evidence="9">
    <location>
        <position position="1"/>
    </location>
</feature>
<evidence type="ECO:0000256" key="6">
    <source>
        <dbReference type="ARBA" id="ARBA00022989"/>
    </source>
</evidence>
<dbReference type="GO" id="GO:0055085">
    <property type="term" value="P:transmembrane transport"/>
    <property type="evidence" value="ECO:0007669"/>
    <property type="project" value="InterPro"/>
</dbReference>
<dbReference type="InterPro" id="IPR038770">
    <property type="entry name" value="Na+/solute_symporter_sf"/>
</dbReference>
<feature type="transmembrane region" description="Helical" evidence="8">
    <location>
        <begin position="6"/>
        <end position="23"/>
    </location>
</feature>
<dbReference type="PANTHER" id="PTHR36838:SF1">
    <property type="entry name" value="SLR1864 PROTEIN"/>
    <property type="match status" value="1"/>
</dbReference>
<keyword evidence="5 8" id="KW-0812">Transmembrane</keyword>
<keyword evidence="3" id="KW-0813">Transport</keyword>
<keyword evidence="7 8" id="KW-0472">Membrane</keyword>
<keyword evidence="6 8" id="KW-1133">Transmembrane helix</keyword>
<gene>
    <name evidence="9" type="ORF">ENJ98_00810</name>
</gene>
<reference evidence="9" key="1">
    <citation type="journal article" date="2020" name="mSystems">
        <title>Genome- and Community-Level Interaction Insights into Carbon Utilization and Element Cycling Functions of Hydrothermarchaeota in Hydrothermal Sediment.</title>
        <authorList>
            <person name="Zhou Z."/>
            <person name="Liu Y."/>
            <person name="Xu W."/>
            <person name="Pan J."/>
            <person name="Luo Z.H."/>
            <person name="Li M."/>
        </authorList>
    </citation>
    <scope>NUCLEOTIDE SEQUENCE [LARGE SCALE GENOMIC DNA]</scope>
    <source>
        <strain evidence="9">HyVt-535</strain>
    </source>
</reference>
<evidence type="ECO:0000256" key="1">
    <source>
        <dbReference type="ARBA" id="ARBA00004651"/>
    </source>
</evidence>
<comment type="caution">
    <text evidence="9">The sequence shown here is derived from an EMBL/GenBank/DDBJ whole genome shotgun (WGS) entry which is preliminary data.</text>
</comment>
<sequence length="119" mass="12622">EQFLEMLGTGVVPLMLFSTGLALRWAPGLRERLSLVLPVIGLRLVLVPLLVLGLASLLGVGGELRTAVVLEAAMPSMVLGLVLCDRFGLDTRLYAEIVVLTTALAALTLPSWFALLGVV</sequence>
<accession>A0A7C5IY90</accession>
<feature type="transmembrane region" description="Helical" evidence="8">
    <location>
        <begin position="35"/>
        <end position="58"/>
    </location>
</feature>
<feature type="transmembrane region" description="Helical" evidence="8">
    <location>
        <begin position="64"/>
        <end position="84"/>
    </location>
</feature>
<evidence type="ECO:0000256" key="3">
    <source>
        <dbReference type="ARBA" id="ARBA00022448"/>
    </source>
</evidence>
<feature type="transmembrane region" description="Helical" evidence="8">
    <location>
        <begin position="93"/>
        <end position="115"/>
    </location>
</feature>
<evidence type="ECO:0008006" key="10">
    <source>
        <dbReference type="Google" id="ProtNLM"/>
    </source>
</evidence>
<evidence type="ECO:0000256" key="8">
    <source>
        <dbReference type="SAM" id="Phobius"/>
    </source>
</evidence>
<dbReference type="Pfam" id="PF03547">
    <property type="entry name" value="Mem_trans"/>
    <property type="match status" value="1"/>
</dbReference>
<evidence type="ECO:0000256" key="4">
    <source>
        <dbReference type="ARBA" id="ARBA00022475"/>
    </source>
</evidence>
<organism evidence="9">
    <name type="scientific">Thiolapillus brandeum</name>
    <dbReference type="NCBI Taxonomy" id="1076588"/>
    <lineage>
        <taxon>Bacteria</taxon>
        <taxon>Pseudomonadati</taxon>
        <taxon>Pseudomonadota</taxon>
        <taxon>Gammaproteobacteria</taxon>
        <taxon>Chromatiales</taxon>
        <taxon>Sedimenticolaceae</taxon>
        <taxon>Thiolapillus</taxon>
    </lineage>
</organism>
<proteinExistence type="inferred from homology"/>
<dbReference type="InterPro" id="IPR004776">
    <property type="entry name" value="Mem_transp_PIN-like"/>
</dbReference>
<dbReference type="Proteomes" id="UP000886100">
    <property type="component" value="Unassembled WGS sequence"/>
</dbReference>
<evidence type="ECO:0000256" key="5">
    <source>
        <dbReference type="ARBA" id="ARBA00022692"/>
    </source>
</evidence>
<evidence type="ECO:0000313" key="9">
    <source>
        <dbReference type="EMBL" id="HHH12757.1"/>
    </source>
</evidence>
<name>A0A7C5IY90_9GAMM</name>
<keyword evidence="4" id="KW-1003">Cell membrane</keyword>
<dbReference type="EMBL" id="DROM01000052">
    <property type="protein sequence ID" value="HHH12757.1"/>
    <property type="molecule type" value="Genomic_DNA"/>
</dbReference>
<comment type="similarity">
    <text evidence="2">Belongs to the auxin efflux carrier (TC 2.A.69) family.</text>
</comment>
<protein>
    <recommendedName>
        <fullName evidence="10">AEC family transporter</fullName>
    </recommendedName>
</protein>
<comment type="subcellular location">
    <subcellularLocation>
        <location evidence="1">Cell membrane</location>
        <topology evidence="1">Multi-pass membrane protein</topology>
    </subcellularLocation>
</comment>
<dbReference type="Gene3D" id="1.20.1530.20">
    <property type="match status" value="1"/>
</dbReference>
<dbReference type="PANTHER" id="PTHR36838">
    <property type="entry name" value="AUXIN EFFLUX CARRIER FAMILY PROTEIN"/>
    <property type="match status" value="1"/>
</dbReference>
<evidence type="ECO:0000256" key="2">
    <source>
        <dbReference type="ARBA" id="ARBA00010145"/>
    </source>
</evidence>
<dbReference type="AlphaFoldDB" id="A0A7C5IY90"/>
<evidence type="ECO:0000256" key="7">
    <source>
        <dbReference type="ARBA" id="ARBA00023136"/>
    </source>
</evidence>